<dbReference type="RefSeq" id="WP_303975943.1">
    <property type="nucleotide sequence ID" value="NZ_JABZXR010000030.1"/>
</dbReference>
<accession>A0A930LB69</accession>
<organism evidence="1 2">
    <name type="scientific">Rothia mucilaginosa</name>
    <dbReference type="NCBI Taxonomy" id="43675"/>
    <lineage>
        <taxon>Bacteria</taxon>
        <taxon>Bacillati</taxon>
        <taxon>Actinomycetota</taxon>
        <taxon>Actinomycetes</taxon>
        <taxon>Micrococcales</taxon>
        <taxon>Micrococcaceae</taxon>
        <taxon>Rothia</taxon>
    </lineage>
</organism>
<protein>
    <submittedName>
        <fullName evidence="1">Uncharacterized protein</fullName>
    </submittedName>
</protein>
<dbReference type="Proteomes" id="UP000756427">
    <property type="component" value="Unassembled WGS sequence"/>
</dbReference>
<name>A0A930LB69_9MICC</name>
<gene>
    <name evidence="1" type="ORF">HXO64_06615</name>
</gene>
<dbReference type="AlphaFoldDB" id="A0A930LB69"/>
<reference evidence="1" key="1">
    <citation type="submission" date="2020-04" db="EMBL/GenBank/DDBJ databases">
        <title>Deep metagenomics examines the oral microbiome during advanced dental caries in children, revealing novel taxa and co-occurrences with host molecules.</title>
        <authorList>
            <person name="Baker J.L."/>
            <person name="Morton J.T."/>
            <person name="Dinis M."/>
            <person name="Alvarez R."/>
            <person name="Tran N.C."/>
            <person name="Knight R."/>
            <person name="Edlund A."/>
        </authorList>
    </citation>
    <scope>NUCLEOTIDE SEQUENCE</scope>
    <source>
        <strain evidence="1">JCVI_44_bin.2</strain>
    </source>
</reference>
<sequence length="87" mass="9661">MNATYLPPTSKAVSLASLLQVHVDQAERVTDPLTHLENISMGDLRVIDRRNGCAYLRDGSTITARQKNGEWIVAARGPLEQKGRFLQ</sequence>
<dbReference type="EMBL" id="JABZXR010000030">
    <property type="protein sequence ID" value="MBF1664212.1"/>
    <property type="molecule type" value="Genomic_DNA"/>
</dbReference>
<evidence type="ECO:0000313" key="2">
    <source>
        <dbReference type="Proteomes" id="UP000756427"/>
    </source>
</evidence>
<evidence type="ECO:0000313" key="1">
    <source>
        <dbReference type="EMBL" id="MBF1664212.1"/>
    </source>
</evidence>
<comment type="caution">
    <text evidence="1">The sequence shown here is derived from an EMBL/GenBank/DDBJ whole genome shotgun (WGS) entry which is preliminary data.</text>
</comment>
<proteinExistence type="predicted"/>